<evidence type="ECO:0008006" key="3">
    <source>
        <dbReference type="Google" id="ProtNLM"/>
    </source>
</evidence>
<accession>A0A0L7QKS5</accession>
<gene>
    <name evidence="1" type="ORF">WH47_11251</name>
</gene>
<keyword evidence="2" id="KW-1185">Reference proteome</keyword>
<sequence length="137" mass="15793">MSDKEDTDINKKFEDLLFVEESAKHVGYEEGYEEGIIAKQQWVDGFHLGHHRASLLAAQLGYYCGILEQYLSTNKCNSEKGVCIAKELIEQLNNFPRYNDTTIDILKTVDDIKFKYAKFCSLTKICSSYPEMDKLDF</sequence>
<dbReference type="Proteomes" id="UP000053825">
    <property type="component" value="Unassembled WGS sequence"/>
</dbReference>
<proteinExistence type="predicted"/>
<dbReference type="AlphaFoldDB" id="A0A0L7QKS5"/>
<dbReference type="EMBL" id="KQ414940">
    <property type="protein sequence ID" value="KOC59175.1"/>
    <property type="molecule type" value="Genomic_DNA"/>
</dbReference>
<organism evidence="1 2">
    <name type="scientific">Habropoda laboriosa</name>
    <dbReference type="NCBI Taxonomy" id="597456"/>
    <lineage>
        <taxon>Eukaryota</taxon>
        <taxon>Metazoa</taxon>
        <taxon>Ecdysozoa</taxon>
        <taxon>Arthropoda</taxon>
        <taxon>Hexapoda</taxon>
        <taxon>Insecta</taxon>
        <taxon>Pterygota</taxon>
        <taxon>Neoptera</taxon>
        <taxon>Endopterygota</taxon>
        <taxon>Hymenoptera</taxon>
        <taxon>Apocrita</taxon>
        <taxon>Aculeata</taxon>
        <taxon>Apoidea</taxon>
        <taxon>Anthophila</taxon>
        <taxon>Apidae</taxon>
        <taxon>Habropoda</taxon>
    </lineage>
</organism>
<protein>
    <recommendedName>
        <fullName evidence="3">Oral cancer-overexpressed protein 1 like protein</fullName>
    </recommendedName>
</protein>
<reference evidence="1 2" key="1">
    <citation type="submission" date="2015-07" db="EMBL/GenBank/DDBJ databases">
        <title>The genome of Habropoda laboriosa.</title>
        <authorList>
            <person name="Pan H."/>
            <person name="Kapheim K."/>
        </authorList>
    </citation>
    <scope>NUCLEOTIDE SEQUENCE [LARGE SCALE GENOMIC DNA]</scope>
    <source>
        <strain evidence="1">0110345459</strain>
    </source>
</reference>
<dbReference type="STRING" id="597456.A0A0L7QKS5"/>
<evidence type="ECO:0000313" key="1">
    <source>
        <dbReference type="EMBL" id="KOC59175.1"/>
    </source>
</evidence>
<name>A0A0L7QKS5_9HYME</name>
<dbReference type="OrthoDB" id="48036at2759"/>
<evidence type="ECO:0000313" key="2">
    <source>
        <dbReference type="Proteomes" id="UP000053825"/>
    </source>
</evidence>